<evidence type="ECO:0000313" key="3">
    <source>
        <dbReference type="Proteomes" id="UP000054166"/>
    </source>
</evidence>
<reference evidence="3" key="2">
    <citation type="submission" date="2015-01" db="EMBL/GenBank/DDBJ databases">
        <title>Evolutionary Origins and Diversification of the Mycorrhizal Mutualists.</title>
        <authorList>
            <consortium name="DOE Joint Genome Institute"/>
            <consortium name="Mycorrhizal Genomics Consortium"/>
            <person name="Kohler A."/>
            <person name="Kuo A."/>
            <person name="Nagy L.G."/>
            <person name="Floudas D."/>
            <person name="Copeland A."/>
            <person name="Barry K.W."/>
            <person name="Cichocki N."/>
            <person name="Veneault-Fourrey C."/>
            <person name="LaButti K."/>
            <person name="Lindquist E.A."/>
            <person name="Lipzen A."/>
            <person name="Lundell T."/>
            <person name="Morin E."/>
            <person name="Murat C."/>
            <person name="Riley R."/>
            <person name="Ohm R."/>
            <person name="Sun H."/>
            <person name="Tunlid A."/>
            <person name="Henrissat B."/>
            <person name="Grigoriev I.V."/>
            <person name="Hibbett D.S."/>
            <person name="Martin F."/>
        </authorList>
    </citation>
    <scope>NUCLEOTIDE SEQUENCE [LARGE SCALE GENOMIC DNA]</scope>
    <source>
        <strain evidence="3">F 1598</strain>
    </source>
</reference>
<reference evidence="2 3" key="1">
    <citation type="submission" date="2014-04" db="EMBL/GenBank/DDBJ databases">
        <authorList>
            <consortium name="DOE Joint Genome Institute"/>
            <person name="Kuo A."/>
            <person name="Tarkka M."/>
            <person name="Buscot F."/>
            <person name="Kohler A."/>
            <person name="Nagy L.G."/>
            <person name="Floudas D."/>
            <person name="Copeland A."/>
            <person name="Barry K.W."/>
            <person name="Cichocki N."/>
            <person name="Veneault-Fourrey C."/>
            <person name="LaButti K."/>
            <person name="Lindquist E.A."/>
            <person name="Lipzen A."/>
            <person name="Lundell T."/>
            <person name="Morin E."/>
            <person name="Murat C."/>
            <person name="Sun H."/>
            <person name="Tunlid A."/>
            <person name="Henrissat B."/>
            <person name="Grigoriev I.V."/>
            <person name="Hibbett D.S."/>
            <person name="Martin F."/>
            <person name="Nordberg H.P."/>
            <person name="Cantor M.N."/>
            <person name="Hua S.X."/>
        </authorList>
    </citation>
    <scope>NUCLEOTIDE SEQUENCE [LARGE SCALE GENOMIC DNA]</scope>
    <source>
        <strain evidence="2 3">F 1598</strain>
    </source>
</reference>
<proteinExistence type="predicted"/>
<dbReference type="Pfam" id="PF02441">
    <property type="entry name" value="Flavoprotein"/>
    <property type="match status" value="1"/>
</dbReference>
<dbReference type="InterPro" id="IPR036551">
    <property type="entry name" value="Flavin_trans-like"/>
</dbReference>
<organism evidence="2 3">
    <name type="scientific">Piloderma croceum (strain F 1598)</name>
    <dbReference type="NCBI Taxonomy" id="765440"/>
    <lineage>
        <taxon>Eukaryota</taxon>
        <taxon>Fungi</taxon>
        <taxon>Dikarya</taxon>
        <taxon>Basidiomycota</taxon>
        <taxon>Agaricomycotina</taxon>
        <taxon>Agaricomycetes</taxon>
        <taxon>Agaricomycetidae</taxon>
        <taxon>Atheliales</taxon>
        <taxon>Atheliaceae</taxon>
        <taxon>Piloderma</taxon>
    </lineage>
</organism>
<evidence type="ECO:0000313" key="2">
    <source>
        <dbReference type="EMBL" id="KIM88063.1"/>
    </source>
</evidence>
<dbReference type="AlphaFoldDB" id="A0A0C3BNL1"/>
<name>A0A0C3BNL1_PILCF</name>
<gene>
    <name evidence="2" type="ORF">PILCRDRAFT_814735</name>
</gene>
<dbReference type="OrthoDB" id="2954819at2759"/>
<keyword evidence="3" id="KW-1185">Reference proteome</keyword>
<dbReference type="Gene3D" id="3.40.50.1950">
    <property type="entry name" value="Flavin prenyltransferase-like"/>
    <property type="match status" value="1"/>
</dbReference>
<dbReference type="HOGENOM" id="CLU_118224_0_0_1"/>
<dbReference type="InParanoid" id="A0A0C3BNL1"/>
<dbReference type="EMBL" id="KN832978">
    <property type="protein sequence ID" value="KIM88063.1"/>
    <property type="molecule type" value="Genomic_DNA"/>
</dbReference>
<dbReference type="InterPro" id="IPR003382">
    <property type="entry name" value="Flavoprotein"/>
</dbReference>
<dbReference type="Proteomes" id="UP000054166">
    <property type="component" value="Unassembled WGS sequence"/>
</dbReference>
<evidence type="ECO:0000259" key="1">
    <source>
        <dbReference type="Pfam" id="PF02441"/>
    </source>
</evidence>
<feature type="domain" description="Flavoprotein" evidence="1">
    <location>
        <begin position="7"/>
        <end position="86"/>
    </location>
</feature>
<dbReference type="GO" id="GO:0003824">
    <property type="term" value="F:catalytic activity"/>
    <property type="evidence" value="ECO:0007669"/>
    <property type="project" value="InterPro"/>
</dbReference>
<protein>
    <recommendedName>
        <fullName evidence="1">Flavoprotein domain-containing protein</fullName>
    </recommendedName>
</protein>
<accession>A0A0C3BNL1</accession>
<dbReference type="SUPFAM" id="SSF52507">
    <property type="entry name" value="Homo-oligomeric flavin-containing Cys decarboxylases, HFCD"/>
    <property type="match status" value="1"/>
</dbReference>
<sequence>MNTSRLLTVVICAAGPAPQATKLVSIAKERGWAVRIRLTEPARAHVKDSLEFFESYGQEGEPDAIIIAPATFNTINKLANGSSDERHLDFLHPRIQTVPTAILPFVNKRYASRTVYQTSLEHLRQEGVSIIDIKPHEAGSGGAEVEHFPWKDALDKIEALLEKDKRREEH</sequence>